<accession>A0ABZ2U8K7</accession>
<evidence type="ECO:0000256" key="3">
    <source>
        <dbReference type="PROSITE-ProRule" id="PRU00221"/>
    </source>
</evidence>
<evidence type="ECO:0000256" key="4">
    <source>
        <dbReference type="SAM" id="Phobius"/>
    </source>
</evidence>
<dbReference type="InterPro" id="IPR015943">
    <property type="entry name" value="WD40/YVTN_repeat-like_dom_sf"/>
</dbReference>
<evidence type="ECO:0000313" key="6">
    <source>
        <dbReference type="EMBL" id="WYY08789.1"/>
    </source>
</evidence>
<organism evidence="6 7">
    <name type="scientific">Gordonia hydrophobica</name>
    <dbReference type="NCBI Taxonomy" id="40516"/>
    <lineage>
        <taxon>Bacteria</taxon>
        <taxon>Bacillati</taxon>
        <taxon>Actinomycetota</taxon>
        <taxon>Actinomycetes</taxon>
        <taxon>Mycobacteriales</taxon>
        <taxon>Gordoniaceae</taxon>
        <taxon>Gordonia</taxon>
    </lineage>
</organism>
<dbReference type="PROSITE" id="PS50294">
    <property type="entry name" value="WD_REPEATS_REGION"/>
    <property type="match status" value="3"/>
</dbReference>
<keyword evidence="7" id="KW-1185">Reference proteome</keyword>
<dbReference type="PROSITE" id="PS50082">
    <property type="entry name" value="WD_REPEATS_2"/>
    <property type="match status" value="4"/>
</dbReference>
<dbReference type="CDD" id="cd00200">
    <property type="entry name" value="WD40"/>
    <property type="match status" value="1"/>
</dbReference>
<evidence type="ECO:0000313" key="7">
    <source>
        <dbReference type="Proteomes" id="UP001479933"/>
    </source>
</evidence>
<dbReference type="PANTHER" id="PTHR22847">
    <property type="entry name" value="WD40 REPEAT PROTEIN"/>
    <property type="match status" value="1"/>
</dbReference>
<dbReference type="InterPro" id="IPR036322">
    <property type="entry name" value="WD40_repeat_dom_sf"/>
</dbReference>
<keyword evidence="4" id="KW-1133">Transmembrane helix</keyword>
<dbReference type="Pfam" id="PF00400">
    <property type="entry name" value="WD40"/>
    <property type="match status" value="5"/>
</dbReference>
<dbReference type="Proteomes" id="UP001479933">
    <property type="component" value="Chromosome"/>
</dbReference>
<name>A0ABZ2U8K7_9ACTN</name>
<feature type="repeat" description="WD" evidence="3">
    <location>
        <begin position="878"/>
        <end position="907"/>
    </location>
</feature>
<feature type="repeat" description="WD" evidence="3">
    <location>
        <begin position="730"/>
        <end position="761"/>
    </location>
</feature>
<feature type="repeat" description="WD" evidence="3">
    <location>
        <begin position="593"/>
        <end position="625"/>
    </location>
</feature>
<dbReference type="PANTHER" id="PTHR22847:SF637">
    <property type="entry name" value="WD REPEAT DOMAIN 5B"/>
    <property type="match status" value="1"/>
</dbReference>
<evidence type="ECO:0000256" key="2">
    <source>
        <dbReference type="ARBA" id="ARBA00022737"/>
    </source>
</evidence>
<dbReference type="SUPFAM" id="SSF82171">
    <property type="entry name" value="DPP6 N-terminal domain-like"/>
    <property type="match status" value="1"/>
</dbReference>
<keyword evidence="4" id="KW-0812">Transmembrane</keyword>
<protein>
    <submittedName>
        <fullName evidence="6">AAA family ATPase</fullName>
    </submittedName>
</protein>
<dbReference type="InterPro" id="IPR027417">
    <property type="entry name" value="P-loop_NTPase"/>
</dbReference>
<dbReference type="RefSeq" id="WP_066172477.1">
    <property type="nucleotide sequence ID" value="NZ_CP136137.1"/>
</dbReference>
<dbReference type="SUPFAM" id="SSF50978">
    <property type="entry name" value="WD40 repeat-like"/>
    <property type="match status" value="1"/>
</dbReference>
<feature type="domain" description="Novel STAND NTPase 1" evidence="5">
    <location>
        <begin position="190"/>
        <end position="456"/>
    </location>
</feature>
<feature type="transmembrane region" description="Helical" evidence="4">
    <location>
        <begin position="504"/>
        <end position="527"/>
    </location>
</feature>
<dbReference type="Gene3D" id="2.130.10.10">
    <property type="entry name" value="YVTN repeat-like/Quinoprotein amine dehydrogenase"/>
    <property type="match status" value="3"/>
</dbReference>
<keyword evidence="1 3" id="KW-0853">WD repeat</keyword>
<dbReference type="Pfam" id="PF20703">
    <property type="entry name" value="nSTAND1"/>
    <property type="match status" value="2"/>
</dbReference>
<dbReference type="InterPro" id="IPR049052">
    <property type="entry name" value="nSTAND1"/>
</dbReference>
<dbReference type="SMART" id="SM00320">
    <property type="entry name" value="WD40"/>
    <property type="match status" value="11"/>
</dbReference>
<sequence length="1249" mass="133921">MTTTPPESEFGPALARLFRQAGKPTLRLAAQGMAALGRAEATQQRISDWRNGRHIPRDFEAVEPLIMWLNRRALDAGADDLLSLKQWRELWRHHHEPTPVQRLDAPFPGLASMSAADRDRYFGRDHTVAALTALLRSAHAADSGRLVVVTGVSGAGKSSLLGAGLARAEEPWNQAVRVAVSELTSLVTADAPLLVVDQFEEVFALDEADRRAVLTQIAVLADAGGVVVLGIRADFYRQCVEYPGLARAWQDRSMIVAEMSDEQLRSVITEPVALAGGKIDDGLADLMIEDLHQASPEGDRAGHLPLLAHALQVMWSARTGNRLTVAAYRESGGITSAVAETAEATWAALDPADREEARAVLLSLIDFGPRRTPMRHAVSPTELRERFSPSVMRVIDAFADSRLLTVGADAVTFIHDAVLSSWPRMAGWIAADADRLQWRQQLAEDAETWNRNDRRADYLYSGARLETALAHRTELGQHRQILMPAGSVDFLDAARHQQRRRGRLRMGAVGAVIVLGLAAVVTAVIALKQSADLERQRNGAEHTAVMASIDGLANADPSLAARILTIADRRYPDDRRVRSGLLAAYMSPLARSLDGHDGAVYDVVFSHDGRLLATAGNDRTVRIWERADGRSRPFTTIATLRGFGTFVTSVTFDESAQLVAAASGDGTVRVWSLSDRRSPTQIAVLRPGAGAAYLTRFSPSGRHLVTSSDDGTVTVYRINGTQPPVQTAVLRGHRGPVRTLAFNAAGTVLATGGEDQTVRLWTDADSDSPRPIGAPLTGFPSITHALAFLPGDRVLAVTGDSANVQLWNVADPAAPTPEDTAVPGVTAGSWSIAANPEQPMLARAGFDGVVHVWNTSTAAGSLPLWDLQRSPELGSARMMSTTFSPDGHELVVGRSDGSIDIWTIPSGLLPDRGALISSVDVDGTGTTLATVGSDARMNVWTDHDGAWRRRSSIGIERRANNRPRVAVTTDGSLAATVNNNGGLVELWDIADPDRPRRAGELRIDTRYAFPVAFAPGTRELAIGSTDMSIQRWDVGDPAAPTRIGAPLIGPSDLIRTVSYSADGNRLAVGSDDGNAYVYRLSDVAPRATVLPMGQQVAATVFTGDGNYLVTGGEDLVVWRLTDDAPEIASRIGGVYADTIGRSGTSVMVGRGTREITDFQIDDAGRLAEGSAVTPVLGRSHTVTRWVLPTELGDGDVYPVAGDGTGVVYLQGTDVDAARAWICRTTRPLTTAERVRYLGRLSADDGCPAG</sequence>
<evidence type="ECO:0000256" key="1">
    <source>
        <dbReference type="ARBA" id="ARBA00022574"/>
    </source>
</evidence>
<proteinExistence type="predicted"/>
<dbReference type="EMBL" id="CP136137">
    <property type="protein sequence ID" value="WYY08789.1"/>
    <property type="molecule type" value="Genomic_DNA"/>
</dbReference>
<feature type="repeat" description="WD" evidence="3">
    <location>
        <begin position="640"/>
        <end position="681"/>
    </location>
</feature>
<gene>
    <name evidence="6" type="ORF">RVF87_06960</name>
</gene>
<keyword evidence="4" id="KW-0472">Membrane</keyword>
<dbReference type="SUPFAM" id="SSF52540">
    <property type="entry name" value="P-loop containing nucleoside triphosphate hydrolases"/>
    <property type="match status" value="1"/>
</dbReference>
<reference evidence="6 7" key="1">
    <citation type="journal article" date="2023" name="Virus Evol.">
        <title>Computational host range prediction-The good, the bad, and the ugly.</title>
        <authorList>
            <person name="Howell A.A."/>
            <person name="Versoza C.J."/>
            <person name="Pfeifer S.P."/>
        </authorList>
    </citation>
    <scope>NUCLEOTIDE SEQUENCE [LARGE SCALE GENOMIC DNA]</scope>
    <source>
        <strain evidence="6 7">1610/1b</strain>
    </source>
</reference>
<keyword evidence="2" id="KW-0677">Repeat</keyword>
<feature type="domain" description="Novel STAND NTPase 1" evidence="5">
    <location>
        <begin position="106"/>
        <end position="170"/>
    </location>
</feature>
<dbReference type="InterPro" id="IPR001680">
    <property type="entry name" value="WD40_rpt"/>
</dbReference>
<evidence type="ECO:0000259" key="5">
    <source>
        <dbReference type="Pfam" id="PF20703"/>
    </source>
</evidence>